<organism evidence="1">
    <name type="scientific">Cladocopium goreaui</name>
    <dbReference type="NCBI Taxonomy" id="2562237"/>
    <lineage>
        <taxon>Eukaryota</taxon>
        <taxon>Sar</taxon>
        <taxon>Alveolata</taxon>
        <taxon>Dinophyceae</taxon>
        <taxon>Suessiales</taxon>
        <taxon>Symbiodiniaceae</taxon>
        <taxon>Cladocopium</taxon>
    </lineage>
</organism>
<comment type="caution">
    <text evidence="1">The sequence shown here is derived from an EMBL/GenBank/DDBJ whole genome shotgun (WGS) entry which is preliminary data.</text>
</comment>
<evidence type="ECO:0000313" key="3">
    <source>
        <dbReference type="Proteomes" id="UP001152797"/>
    </source>
</evidence>
<sequence length="73" mass="8151">MQKKLVSELAMKSCRSTLSIQMSFFGVRRRKSFLRLLALCFCSGGGAQPRKWASERGSTAGERSCIITTMRMA</sequence>
<dbReference type="EMBL" id="CAMXCT010002959">
    <property type="protein sequence ID" value="CAI4001552.1"/>
    <property type="molecule type" value="Genomic_DNA"/>
</dbReference>
<proteinExistence type="predicted"/>
<reference evidence="1" key="1">
    <citation type="submission" date="2022-10" db="EMBL/GenBank/DDBJ databases">
        <authorList>
            <person name="Chen Y."/>
            <person name="Dougan E. K."/>
            <person name="Chan C."/>
            <person name="Rhodes N."/>
            <person name="Thang M."/>
        </authorList>
    </citation>
    <scope>NUCLEOTIDE SEQUENCE</scope>
</reference>
<evidence type="ECO:0000313" key="1">
    <source>
        <dbReference type="EMBL" id="CAI4001552.1"/>
    </source>
</evidence>
<dbReference type="Proteomes" id="UP001152797">
    <property type="component" value="Unassembled WGS sequence"/>
</dbReference>
<dbReference type="AlphaFoldDB" id="A0A9P1CZM2"/>
<gene>
    <name evidence="1" type="ORF">C1SCF055_LOCUS27591</name>
</gene>
<protein>
    <submittedName>
        <fullName evidence="1">Uncharacterized protein</fullName>
    </submittedName>
</protein>
<name>A0A9P1CZM2_9DINO</name>
<dbReference type="EMBL" id="CAMXCT020002959">
    <property type="protein sequence ID" value="CAL1154927.1"/>
    <property type="molecule type" value="Genomic_DNA"/>
</dbReference>
<accession>A0A9P1CZM2</accession>
<keyword evidence="3" id="KW-1185">Reference proteome</keyword>
<reference evidence="2 3" key="2">
    <citation type="submission" date="2024-05" db="EMBL/GenBank/DDBJ databases">
        <authorList>
            <person name="Chen Y."/>
            <person name="Shah S."/>
            <person name="Dougan E. K."/>
            <person name="Thang M."/>
            <person name="Chan C."/>
        </authorList>
    </citation>
    <scope>NUCLEOTIDE SEQUENCE [LARGE SCALE GENOMIC DNA]</scope>
</reference>
<evidence type="ECO:0000313" key="2">
    <source>
        <dbReference type="EMBL" id="CAL4788864.1"/>
    </source>
</evidence>
<dbReference type="EMBL" id="CAMXCT030002959">
    <property type="protein sequence ID" value="CAL4788864.1"/>
    <property type="molecule type" value="Genomic_DNA"/>
</dbReference>